<dbReference type="AlphaFoldDB" id="Q1ILK9"/>
<dbReference type="GO" id="GO:0004175">
    <property type="term" value="F:endopeptidase activity"/>
    <property type="evidence" value="ECO:0007669"/>
    <property type="project" value="UniProtKB-ARBA"/>
</dbReference>
<dbReference type="KEGG" id="aba:Acid345_3240"/>
<dbReference type="Pfam" id="PF02517">
    <property type="entry name" value="Rce1-like"/>
    <property type="match status" value="1"/>
</dbReference>
<keyword evidence="1" id="KW-0472">Membrane</keyword>
<evidence type="ECO:0000256" key="1">
    <source>
        <dbReference type="SAM" id="Phobius"/>
    </source>
</evidence>
<gene>
    <name evidence="3" type="ordered locus">Acid345_3240</name>
</gene>
<reference evidence="3 4" key="1">
    <citation type="journal article" date="2009" name="Appl. Environ. Microbiol.">
        <title>Three genomes from the phylum Acidobacteria provide insight into the lifestyles of these microorganisms in soils.</title>
        <authorList>
            <person name="Ward N.L."/>
            <person name="Challacombe J.F."/>
            <person name="Janssen P.H."/>
            <person name="Henrissat B."/>
            <person name="Coutinho P.M."/>
            <person name="Wu M."/>
            <person name="Xie G."/>
            <person name="Haft D.H."/>
            <person name="Sait M."/>
            <person name="Badger J."/>
            <person name="Barabote R.D."/>
            <person name="Bradley B."/>
            <person name="Brettin T.S."/>
            <person name="Brinkac L.M."/>
            <person name="Bruce D."/>
            <person name="Creasy T."/>
            <person name="Daugherty S.C."/>
            <person name="Davidsen T.M."/>
            <person name="DeBoy R.T."/>
            <person name="Detter J.C."/>
            <person name="Dodson R.J."/>
            <person name="Durkin A.S."/>
            <person name="Ganapathy A."/>
            <person name="Gwinn-Giglio M."/>
            <person name="Han C.S."/>
            <person name="Khouri H."/>
            <person name="Kiss H."/>
            <person name="Kothari S.P."/>
            <person name="Madupu R."/>
            <person name="Nelson K.E."/>
            <person name="Nelson W.C."/>
            <person name="Paulsen I."/>
            <person name="Penn K."/>
            <person name="Ren Q."/>
            <person name="Rosovitz M.J."/>
            <person name="Selengut J.D."/>
            <person name="Shrivastava S."/>
            <person name="Sullivan S.A."/>
            <person name="Tapia R."/>
            <person name="Thompson L.S."/>
            <person name="Watkins K.L."/>
            <person name="Yang Q."/>
            <person name="Yu C."/>
            <person name="Zafar N."/>
            <person name="Zhou L."/>
            <person name="Kuske C.R."/>
        </authorList>
    </citation>
    <scope>NUCLEOTIDE SEQUENCE [LARGE SCALE GENOMIC DNA]</scope>
    <source>
        <strain evidence="3 4">Ellin345</strain>
    </source>
</reference>
<evidence type="ECO:0000313" key="3">
    <source>
        <dbReference type="EMBL" id="ABF42241.1"/>
    </source>
</evidence>
<dbReference type="GO" id="GO:0080120">
    <property type="term" value="P:CAAX-box protein maturation"/>
    <property type="evidence" value="ECO:0007669"/>
    <property type="project" value="UniProtKB-ARBA"/>
</dbReference>
<protein>
    <submittedName>
        <fullName evidence="3">Abortive infection protein</fullName>
    </submittedName>
</protein>
<dbReference type="PANTHER" id="PTHR43592">
    <property type="entry name" value="CAAX AMINO TERMINAL PROTEASE"/>
    <property type="match status" value="1"/>
</dbReference>
<dbReference type="eggNOG" id="COG1266">
    <property type="taxonomic scope" value="Bacteria"/>
</dbReference>
<dbReference type="InterPro" id="IPR003675">
    <property type="entry name" value="Rce1/LyrA-like_dom"/>
</dbReference>
<dbReference type="PANTHER" id="PTHR43592:SF7">
    <property type="entry name" value="CAAX AMINO TERMINAL PROTEASE FAMILY PROTEIN"/>
    <property type="match status" value="1"/>
</dbReference>
<evidence type="ECO:0000313" key="4">
    <source>
        <dbReference type="Proteomes" id="UP000002432"/>
    </source>
</evidence>
<keyword evidence="1" id="KW-1133">Transmembrane helix</keyword>
<keyword evidence="1" id="KW-0812">Transmembrane</keyword>
<feature type="transmembrane region" description="Helical" evidence="1">
    <location>
        <begin position="26"/>
        <end position="44"/>
    </location>
</feature>
<keyword evidence="4" id="KW-1185">Reference proteome</keyword>
<name>Q1ILK9_KORVE</name>
<dbReference type="EMBL" id="CP000360">
    <property type="protein sequence ID" value="ABF42241.1"/>
    <property type="molecule type" value="Genomic_DNA"/>
</dbReference>
<feature type="transmembrane region" description="Helical" evidence="1">
    <location>
        <begin position="56"/>
        <end position="75"/>
    </location>
</feature>
<proteinExistence type="predicted"/>
<feature type="transmembrane region" description="Helical" evidence="1">
    <location>
        <begin position="102"/>
        <end position="126"/>
    </location>
</feature>
<accession>Q1ILK9</accession>
<dbReference type="Proteomes" id="UP000002432">
    <property type="component" value="Chromosome"/>
</dbReference>
<feature type="domain" description="CAAX prenyl protease 2/Lysostaphin resistance protein A-like" evidence="2">
    <location>
        <begin position="153"/>
        <end position="241"/>
    </location>
</feature>
<dbReference type="EnsemblBacteria" id="ABF42241">
    <property type="protein sequence ID" value="ABF42241"/>
    <property type="gene ID" value="Acid345_3240"/>
</dbReference>
<sequence length="255" mass="27917">MEPTPTFEPPVLVEAPPPEPRGIAPVWHTLLFIAIFAGLTLGGTKRSESVAGHAKWPLYVETIVMQWLLVLYAWWGLRLRGRTMREIVGGRWEDAEAVLTDVLIAIGFFFANIMVRAIVLGVMMAVSQGFKTMSIEGVQKVAQKIGPQSMLETLLFMGVAVTAGICEEILFRGYLQQQLAVWTKSTTLGVILSAILFCAGHAYQGWLLAVQVGILGLMLGILAAWRKSLRPGIIAHGMQDVISGLLSKVLLSRVH</sequence>
<dbReference type="STRING" id="204669.Acid345_3240"/>
<feature type="transmembrane region" description="Helical" evidence="1">
    <location>
        <begin position="181"/>
        <end position="199"/>
    </location>
</feature>
<evidence type="ECO:0000259" key="2">
    <source>
        <dbReference type="Pfam" id="PF02517"/>
    </source>
</evidence>
<dbReference type="HOGENOM" id="CLU_091584_0_0_0"/>
<dbReference type="RefSeq" id="WP_011524040.1">
    <property type="nucleotide sequence ID" value="NC_008009.1"/>
</dbReference>
<organism evidence="3 4">
    <name type="scientific">Koribacter versatilis (strain Ellin345)</name>
    <dbReference type="NCBI Taxonomy" id="204669"/>
    <lineage>
        <taxon>Bacteria</taxon>
        <taxon>Pseudomonadati</taxon>
        <taxon>Acidobacteriota</taxon>
        <taxon>Terriglobia</taxon>
        <taxon>Terriglobales</taxon>
        <taxon>Candidatus Korobacteraceae</taxon>
        <taxon>Candidatus Korobacter</taxon>
    </lineage>
</organism>
<feature type="transmembrane region" description="Helical" evidence="1">
    <location>
        <begin position="206"/>
        <end position="225"/>
    </location>
</feature>